<sequence>MFMDYIFATALGHACSTIIDARSMKMEWIYSKMANQSPLCAFTHIYCKRVSYNGYAVNSIITIVGPSDPTLQSRFELFASLLRYINT</sequence>
<organism evidence="1 2">
    <name type="scientific">Caerostris extrusa</name>
    <name type="common">Bark spider</name>
    <name type="synonym">Caerostris bankana</name>
    <dbReference type="NCBI Taxonomy" id="172846"/>
    <lineage>
        <taxon>Eukaryota</taxon>
        <taxon>Metazoa</taxon>
        <taxon>Ecdysozoa</taxon>
        <taxon>Arthropoda</taxon>
        <taxon>Chelicerata</taxon>
        <taxon>Arachnida</taxon>
        <taxon>Araneae</taxon>
        <taxon>Araneomorphae</taxon>
        <taxon>Entelegynae</taxon>
        <taxon>Araneoidea</taxon>
        <taxon>Araneidae</taxon>
        <taxon>Caerostris</taxon>
    </lineage>
</organism>
<name>A0AAV4Q9N3_CAEEX</name>
<accession>A0AAV4Q9N3</accession>
<dbReference type="AlphaFoldDB" id="A0AAV4Q9N3"/>
<protein>
    <submittedName>
        <fullName evidence="1">Uncharacterized protein</fullName>
    </submittedName>
</protein>
<evidence type="ECO:0000313" key="2">
    <source>
        <dbReference type="Proteomes" id="UP001054945"/>
    </source>
</evidence>
<reference evidence="1 2" key="1">
    <citation type="submission" date="2021-06" db="EMBL/GenBank/DDBJ databases">
        <title>Caerostris extrusa draft genome.</title>
        <authorList>
            <person name="Kono N."/>
            <person name="Arakawa K."/>
        </authorList>
    </citation>
    <scope>NUCLEOTIDE SEQUENCE [LARGE SCALE GENOMIC DNA]</scope>
</reference>
<evidence type="ECO:0000313" key="1">
    <source>
        <dbReference type="EMBL" id="GIY05019.1"/>
    </source>
</evidence>
<keyword evidence="2" id="KW-1185">Reference proteome</keyword>
<proteinExistence type="predicted"/>
<dbReference type="Proteomes" id="UP001054945">
    <property type="component" value="Unassembled WGS sequence"/>
</dbReference>
<comment type="caution">
    <text evidence="1">The sequence shown here is derived from an EMBL/GenBank/DDBJ whole genome shotgun (WGS) entry which is preliminary data.</text>
</comment>
<dbReference type="EMBL" id="BPLR01005785">
    <property type="protein sequence ID" value="GIY05019.1"/>
    <property type="molecule type" value="Genomic_DNA"/>
</dbReference>
<gene>
    <name evidence="1" type="ORF">CEXT_568691</name>
</gene>